<dbReference type="Pfam" id="PF13520">
    <property type="entry name" value="AA_permease_2"/>
    <property type="match status" value="1"/>
</dbReference>
<dbReference type="PANTHER" id="PTHR45649:SF7">
    <property type="entry name" value="CHOLINE TRANSPORT PROTEIN"/>
    <property type="match status" value="1"/>
</dbReference>
<proteinExistence type="predicted"/>
<dbReference type="Proteomes" id="UP001148299">
    <property type="component" value="Unassembled WGS sequence"/>
</dbReference>
<evidence type="ECO:0000256" key="3">
    <source>
        <dbReference type="ARBA" id="ARBA00022692"/>
    </source>
</evidence>
<dbReference type="PANTHER" id="PTHR45649">
    <property type="entry name" value="AMINO-ACID PERMEASE BAT1"/>
    <property type="match status" value="1"/>
</dbReference>
<feature type="transmembrane region" description="Helical" evidence="6">
    <location>
        <begin position="413"/>
        <end position="435"/>
    </location>
</feature>
<feature type="transmembrane region" description="Helical" evidence="6">
    <location>
        <begin position="286"/>
        <end position="307"/>
    </location>
</feature>
<feature type="transmembrane region" description="Helical" evidence="6">
    <location>
        <begin position="484"/>
        <end position="504"/>
    </location>
</feature>
<dbReference type="InterPro" id="IPR002293">
    <property type="entry name" value="AA/rel_permease1"/>
</dbReference>
<dbReference type="AlphaFoldDB" id="A0A9W9UY86"/>
<feature type="transmembrane region" description="Helical" evidence="6">
    <location>
        <begin position="202"/>
        <end position="224"/>
    </location>
</feature>
<feature type="transmembrane region" description="Helical" evidence="6">
    <location>
        <begin position="50"/>
        <end position="76"/>
    </location>
</feature>
<evidence type="ECO:0000313" key="7">
    <source>
        <dbReference type="EMBL" id="KAJ5361857.1"/>
    </source>
</evidence>
<feature type="transmembrane region" description="Helical" evidence="6">
    <location>
        <begin position="387"/>
        <end position="407"/>
    </location>
</feature>
<accession>A0A9W9UY86</accession>
<evidence type="ECO:0000256" key="2">
    <source>
        <dbReference type="ARBA" id="ARBA00022448"/>
    </source>
</evidence>
<dbReference type="PIRSF" id="PIRSF006060">
    <property type="entry name" value="AA_transporter"/>
    <property type="match status" value="1"/>
</dbReference>
<reference evidence="7" key="2">
    <citation type="journal article" date="2023" name="IMA Fungus">
        <title>Comparative genomic study of the Penicillium genus elucidates a diverse pangenome and 15 lateral gene transfer events.</title>
        <authorList>
            <person name="Petersen C."/>
            <person name="Sorensen T."/>
            <person name="Nielsen M.R."/>
            <person name="Sondergaard T.E."/>
            <person name="Sorensen J.L."/>
            <person name="Fitzpatrick D.A."/>
            <person name="Frisvad J.C."/>
            <person name="Nielsen K.L."/>
        </authorList>
    </citation>
    <scope>NUCLEOTIDE SEQUENCE</scope>
    <source>
        <strain evidence="7">IBT 35675</strain>
    </source>
</reference>
<comment type="subcellular location">
    <subcellularLocation>
        <location evidence="1">Membrane</location>
        <topology evidence="1">Multi-pass membrane protein</topology>
    </subcellularLocation>
</comment>
<evidence type="ECO:0000256" key="5">
    <source>
        <dbReference type="ARBA" id="ARBA00023136"/>
    </source>
</evidence>
<dbReference type="Gene3D" id="1.20.1740.10">
    <property type="entry name" value="Amino acid/polyamine transporter I"/>
    <property type="match status" value="1"/>
</dbReference>
<comment type="caution">
    <text evidence="7">The sequence shown here is derived from an EMBL/GenBank/DDBJ whole genome shotgun (WGS) entry which is preliminary data.</text>
</comment>
<evidence type="ECO:0000256" key="6">
    <source>
        <dbReference type="SAM" id="Phobius"/>
    </source>
</evidence>
<dbReference type="GO" id="GO:0022857">
    <property type="term" value="F:transmembrane transporter activity"/>
    <property type="evidence" value="ECO:0007669"/>
    <property type="project" value="InterPro"/>
</dbReference>
<gene>
    <name evidence="7" type="ORF">N7541_002701</name>
</gene>
<organism evidence="7 8">
    <name type="scientific">Penicillium brevicompactum</name>
    <dbReference type="NCBI Taxonomy" id="5074"/>
    <lineage>
        <taxon>Eukaryota</taxon>
        <taxon>Fungi</taxon>
        <taxon>Dikarya</taxon>
        <taxon>Ascomycota</taxon>
        <taxon>Pezizomycotina</taxon>
        <taxon>Eurotiomycetes</taxon>
        <taxon>Eurotiomycetidae</taxon>
        <taxon>Eurotiales</taxon>
        <taxon>Aspergillaceae</taxon>
        <taxon>Penicillium</taxon>
    </lineage>
</organism>
<dbReference type="EMBL" id="JAPZBR010000002">
    <property type="protein sequence ID" value="KAJ5361857.1"/>
    <property type="molecule type" value="Genomic_DNA"/>
</dbReference>
<evidence type="ECO:0000313" key="8">
    <source>
        <dbReference type="Proteomes" id="UP001148299"/>
    </source>
</evidence>
<feature type="transmembrane region" description="Helical" evidence="6">
    <location>
        <begin position="335"/>
        <end position="355"/>
    </location>
</feature>
<evidence type="ECO:0000256" key="4">
    <source>
        <dbReference type="ARBA" id="ARBA00022989"/>
    </source>
</evidence>
<reference evidence="7" key="1">
    <citation type="submission" date="2022-12" db="EMBL/GenBank/DDBJ databases">
        <authorList>
            <person name="Petersen C."/>
        </authorList>
    </citation>
    <scope>NUCLEOTIDE SEQUENCE</scope>
    <source>
        <strain evidence="7">IBT 35675</strain>
    </source>
</reference>
<evidence type="ECO:0000256" key="1">
    <source>
        <dbReference type="ARBA" id="ARBA00004141"/>
    </source>
</evidence>
<feature type="transmembrane region" description="Helical" evidence="6">
    <location>
        <begin position="447"/>
        <end position="472"/>
    </location>
</feature>
<feature type="transmembrane region" description="Helical" evidence="6">
    <location>
        <begin position="170"/>
        <end position="190"/>
    </location>
</feature>
<keyword evidence="5 6" id="KW-0472">Membrane</keyword>
<protein>
    <submittedName>
        <fullName evidence="7">Amino acid transporter</fullName>
    </submittedName>
</protein>
<feature type="transmembrane region" description="Helical" evidence="6">
    <location>
        <begin position="88"/>
        <end position="108"/>
    </location>
</feature>
<keyword evidence="4 6" id="KW-1133">Transmembrane helix</keyword>
<keyword evidence="8" id="KW-1185">Reference proteome</keyword>
<name>A0A9W9UY86_PENBR</name>
<keyword evidence="3 6" id="KW-0812">Transmembrane</keyword>
<feature type="transmembrane region" description="Helical" evidence="6">
    <location>
        <begin position="244"/>
        <end position="265"/>
    </location>
</feature>
<feature type="transmembrane region" description="Helical" evidence="6">
    <location>
        <begin position="129"/>
        <end position="150"/>
    </location>
</feature>
<dbReference type="GO" id="GO:0016020">
    <property type="term" value="C:membrane"/>
    <property type="evidence" value="ECO:0007669"/>
    <property type="project" value="UniProtKB-SubCell"/>
</dbReference>
<sequence>MSKDEYSMEQDSKNTIGLGHCDGISNMNNTDALDPSVVGSVTDIPRQFSLLSVFAIGYSICTAPSALILSLGVIIGSGGQTTLIWGQVLIYLVSLCMALCLAELSSAYPSAGGQYYWAAVLAPKRWSKASAFVVGHLSWASAVCACASMLVSLAEMVTAMYAVRHGGITLPAWVNFVIYQAINLIMFIFNCREDILPALSRFWLAVSLAASFICFVSMLARAPVKQSGSFIFTGFTNLTGWPDGISFLTGLLGVNWGFSCLDAVTHMAEEIPDPRKNIPRALIGTVIVNAVLSWPMAIAVLCCIQDIEGVFNSSIGLSSLSLFVQIFEGSTAGPIMLQCMLFLGGLGAVFGIQTWQSRLAWSMARDDGLIFAKYTKRIAPAPYKTPFWSHVYSTIFVALLGCLYLGSSLAFNAFSGSLIQLQYVCYSFCIVCLLARGRDSIPHGPFWLGRLGYICNIIAVLWTLFALVFYSFPPYKDVTPSTMNYTSVVLVAFLALAIVFFLVVGRKKFKSPTE</sequence>
<keyword evidence="2" id="KW-0813">Transport</keyword>